<evidence type="ECO:0000313" key="6">
    <source>
        <dbReference type="Proteomes" id="UP000034680"/>
    </source>
</evidence>
<feature type="domain" description="FAD-binding" evidence="4">
    <location>
        <begin position="5"/>
        <end position="75"/>
    </location>
</feature>
<accession>A0A0G2F996</accession>
<dbReference type="SUPFAM" id="SSF51905">
    <property type="entry name" value="FAD/NAD(P)-binding domain"/>
    <property type="match status" value="1"/>
</dbReference>
<evidence type="ECO:0000313" key="5">
    <source>
        <dbReference type="EMBL" id="KKY30764.1"/>
    </source>
</evidence>
<organism evidence="5 6">
    <name type="scientific">Diaporthe ampelina</name>
    <dbReference type="NCBI Taxonomy" id="1214573"/>
    <lineage>
        <taxon>Eukaryota</taxon>
        <taxon>Fungi</taxon>
        <taxon>Dikarya</taxon>
        <taxon>Ascomycota</taxon>
        <taxon>Pezizomycotina</taxon>
        <taxon>Sordariomycetes</taxon>
        <taxon>Sordariomycetidae</taxon>
        <taxon>Diaporthales</taxon>
        <taxon>Diaporthaceae</taxon>
        <taxon>Diaporthe</taxon>
    </lineage>
</organism>
<dbReference type="EMBL" id="LCUC01000445">
    <property type="protein sequence ID" value="KKY30764.1"/>
    <property type="molecule type" value="Genomic_DNA"/>
</dbReference>
<evidence type="ECO:0000256" key="1">
    <source>
        <dbReference type="ARBA" id="ARBA00022630"/>
    </source>
</evidence>
<dbReference type="InterPro" id="IPR036188">
    <property type="entry name" value="FAD/NAD-bd_sf"/>
</dbReference>
<comment type="caution">
    <text evidence="5">The sequence shown here is derived from an EMBL/GenBank/DDBJ whole genome shotgun (WGS) entry which is preliminary data.</text>
</comment>
<dbReference type="Pfam" id="PF01494">
    <property type="entry name" value="FAD_binding_3"/>
    <property type="match status" value="1"/>
</dbReference>
<keyword evidence="1" id="KW-0285">Flavoprotein</keyword>
<dbReference type="OrthoDB" id="2690153at2759"/>
<dbReference type="Gene3D" id="3.30.9.10">
    <property type="entry name" value="D-Amino Acid Oxidase, subunit A, domain 2"/>
    <property type="match status" value="1"/>
</dbReference>
<dbReference type="AlphaFoldDB" id="A0A0G2F996"/>
<evidence type="ECO:0000256" key="2">
    <source>
        <dbReference type="ARBA" id="ARBA00022827"/>
    </source>
</evidence>
<evidence type="ECO:0000256" key="3">
    <source>
        <dbReference type="ARBA" id="ARBA00023002"/>
    </source>
</evidence>
<evidence type="ECO:0000259" key="4">
    <source>
        <dbReference type="Pfam" id="PF01494"/>
    </source>
</evidence>
<dbReference type="Proteomes" id="UP000034680">
    <property type="component" value="Unassembled WGS sequence"/>
</dbReference>
<keyword evidence="6" id="KW-1185">Reference proteome</keyword>
<reference evidence="5 6" key="1">
    <citation type="submission" date="2015-05" db="EMBL/GenBank/DDBJ databases">
        <title>Distinctive expansion of gene families associated with plant cell wall degradation and secondary metabolism in the genomes of grapevine trunk pathogens.</title>
        <authorList>
            <person name="Lawrence D.P."/>
            <person name="Travadon R."/>
            <person name="Rolshausen P.E."/>
            <person name="Baumgartner K."/>
        </authorList>
    </citation>
    <scope>NUCLEOTIDE SEQUENCE [LARGE SCALE GENOMIC DNA]</scope>
    <source>
        <strain evidence="5">DA912</strain>
    </source>
</reference>
<keyword evidence="3" id="KW-0560">Oxidoreductase</keyword>
<keyword evidence="2" id="KW-0274">FAD</keyword>
<protein>
    <submittedName>
        <fullName evidence="5">Putative fad binding domain-containing protein</fullName>
    </submittedName>
</protein>
<proteinExistence type="predicted"/>
<gene>
    <name evidence="5" type="ORF">UCDDA912_g09285</name>
</gene>
<dbReference type="GO" id="GO:0071949">
    <property type="term" value="F:FAD binding"/>
    <property type="evidence" value="ECO:0007669"/>
    <property type="project" value="InterPro"/>
</dbReference>
<name>A0A0G2F996_9PEZI</name>
<dbReference type="InterPro" id="IPR002938">
    <property type="entry name" value="FAD-bd"/>
</dbReference>
<sequence length="164" mass="18483">MNVKKYTPSRWIDLPQTYLDPILVKHASYHGFPARFSTQLVSAEKDSASGEWVVRDDTYRIRTKFLFGADGGRSQGIACNVLFKADLSPLMEEKQAQLHMNVWAALGMLGETQGERKRVHGLLTEATPEGEAQRQRLHEALDKKMGEGKSLGLCMNKWYESLAV</sequence>
<reference evidence="5 6" key="2">
    <citation type="submission" date="2015-05" db="EMBL/GenBank/DDBJ databases">
        <authorList>
            <person name="Morales-Cruz A."/>
            <person name="Amrine K.C."/>
            <person name="Cantu D."/>
        </authorList>
    </citation>
    <scope>NUCLEOTIDE SEQUENCE [LARGE SCALE GENOMIC DNA]</scope>
    <source>
        <strain evidence="5">DA912</strain>
    </source>
</reference>
<dbReference type="GO" id="GO:0016491">
    <property type="term" value="F:oxidoreductase activity"/>
    <property type="evidence" value="ECO:0007669"/>
    <property type="project" value="UniProtKB-KW"/>
</dbReference>
<dbReference type="Gene3D" id="3.50.50.60">
    <property type="entry name" value="FAD/NAD(P)-binding domain"/>
    <property type="match status" value="1"/>
</dbReference>